<organism evidence="3 4">
    <name type="scientific">Paraburkholderia antibiotica</name>
    <dbReference type="NCBI Taxonomy" id="2728839"/>
    <lineage>
        <taxon>Bacteria</taxon>
        <taxon>Pseudomonadati</taxon>
        <taxon>Pseudomonadota</taxon>
        <taxon>Betaproteobacteria</taxon>
        <taxon>Burkholderiales</taxon>
        <taxon>Burkholderiaceae</taxon>
        <taxon>Paraburkholderia</taxon>
    </lineage>
</organism>
<gene>
    <name evidence="3" type="ORF">HHL14_00860</name>
</gene>
<dbReference type="Pfam" id="PF05065">
    <property type="entry name" value="Phage_capsid"/>
    <property type="match status" value="1"/>
</dbReference>
<comment type="subcellular location">
    <subcellularLocation>
        <location evidence="1">Virion</location>
    </subcellularLocation>
</comment>
<dbReference type="Gene3D" id="3.30.2320.10">
    <property type="entry name" value="hypothetical protein PF0899 domain"/>
    <property type="match status" value="1"/>
</dbReference>
<protein>
    <submittedName>
        <fullName evidence="3">Phage major capsid protein</fullName>
    </submittedName>
</protein>
<evidence type="ECO:0000259" key="2">
    <source>
        <dbReference type="Pfam" id="PF05065"/>
    </source>
</evidence>
<evidence type="ECO:0000313" key="3">
    <source>
        <dbReference type="EMBL" id="NML29392.1"/>
    </source>
</evidence>
<proteinExistence type="predicted"/>
<name>A0A7X9ZV06_9BURK</name>
<feature type="domain" description="Phage capsid-like C-terminal" evidence="2">
    <location>
        <begin position="140"/>
        <end position="351"/>
    </location>
</feature>
<sequence length="375" mass="39186">MDMSEMKQMVMQAFADRDKAMTERMQGIETNLLDLGQKYGGIDEGRRIGSGARGTSLGALAAKSNLLTQWAGGNGPRTVRAAFDDYDLKADLAPVTNQTFPGQAQQILVPPLVLPRFWSSLVSLPTTASAVQAIGGELANNADYQYPEGTLKAQSTLGLTDTLFPVCTIAHWIIASKQVLDDEPALQSFIDVQMREGLQTKVDAEVLDGNGAPGHLTGLITAGTALDGAGGDNKLDTILIAVATLVAQGATRVVVGLNPLDVIGMATMKDASGAYLMNPLVPLAGVLGATFVPVAAIPQGSYVAAATPQGAYIALRQGVVLEISREDADNFRRNLVTILTETRLAVVVANPTLVLRGGFSAATTVGTATHAGKSK</sequence>
<reference evidence="3 4" key="1">
    <citation type="submission" date="2020-04" db="EMBL/GenBank/DDBJ databases">
        <title>Paraburkholderia sp. G-4-1-8 isolated from soil.</title>
        <authorList>
            <person name="Dahal R.H."/>
        </authorList>
    </citation>
    <scope>NUCLEOTIDE SEQUENCE [LARGE SCALE GENOMIC DNA]</scope>
    <source>
        <strain evidence="3 4">G-4-1-8</strain>
    </source>
</reference>
<dbReference type="Proteomes" id="UP000583127">
    <property type="component" value="Unassembled WGS sequence"/>
</dbReference>
<dbReference type="AlphaFoldDB" id="A0A7X9ZV06"/>
<keyword evidence="4" id="KW-1185">Reference proteome</keyword>
<dbReference type="InterPro" id="IPR024455">
    <property type="entry name" value="Phage_capsid"/>
</dbReference>
<dbReference type="RefSeq" id="WP_169495701.1">
    <property type="nucleotide sequence ID" value="NZ_JABBFZ010000001.1"/>
</dbReference>
<comment type="caution">
    <text evidence="3">The sequence shown here is derived from an EMBL/GenBank/DDBJ whole genome shotgun (WGS) entry which is preliminary data.</text>
</comment>
<dbReference type="Gene3D" id="3.30.2400.10">
    <property type="entry name" value="Major capsid protein gp5"/>
    <property type="match status" value="1"/>
</dbReference>
<dbReference type="SUPFAM" id="SSF56563">
    <property type="entry name" value="Major capsid protein gp5"/>
    <property type="match status" value="1"/>
</dbReference>
<evidence type="ECO:0000313" key="4">
    <source>
        <dbReference type="Proteomes" id="UP000583127"/>
    </source>
</evidence>
<evidence type="ECO:0000256" key="1">
    <source>
        <dbReference type="ARBA" id="ARBA00004328"/>
    </source>
</evidence>
<dbReference type="EMBL" id="JABBFZ010000001">
    <property type="protein sequence ID" value="NML29392.1"/>
    <property type="molecule type" value="Genomic_DNA"/>
</dbReference>
<dbReference type="InterPro" id="IPR054612">
    <property type="entry name" value="Phage_capsid-like_C"/>
</dbReference>
<accession>A0A7X9ZV06</accession>
<dbReference type="NCBIfam" id="TIGR01554">
    <property type="entry name" value="major_cap_HK97"/>
    <property type="match status" value="1"/>
</dbReference>